<name>A0A1E7LJP2_9ACTN</name>
<dbReference type="Proteomes" id="UP000175971">
    <property type="component" value="Unassembled WGS sequence"/>
</dbReference>
<feature type="region of interest" description="Disordered" evidence="1">
    <location>
        <begin position="1"/>
        <end position="38"/>
    </location>
</feature>
<sequence length="65" mass="7218">MGLSWGKGGKTVTVTTKDGSVTTTDSRYSESDRKKYESGDMPATTYWARYTNRGYGIDHPPADHK</sequence>
<organism evidence="2 3">
    <name type="scientific">Streptomyces nanshensis</name>
    <dbReference type="NCBI Taxonomy" id="518642"/>
    <lineage>
        <taxon>Bacteria</taxon>
        <taxon>Bacillati</taxon>
        <taxon>Actinomycetota</taxon>
        <taxon>Actinomycetes</taxon>
        <taxon>Kitasatosporales</taxon>
        <taxon>Streptomycetaceae</taxon>
        <taxon>Streptomyces</taxon>
    </lineage>
</organism>
<feature type="compositionally biased region" description="Low complexity" evidence="1">
    <location>
        <begin position="10"/>
        <end position="26"/>
    </location>
</feature>
<keyword evidence="3" id="KW-1185">Reference proteome</keyword>
<gene>
    <name evidence="2" type="ORF">AN221_32500</name>
</gene>
<dbReference type="EMBL" id="LJGZ01000103">
    <property type="protein sequence ID" value="OEV16331.1"/>
    <property type="molecule type" value="Genomic_DNA"/>
</dbReference>
<evidence type="ECO:0000313" key="3">
    <source>
        <dbReference type="Proteomes" id="UP000175971"/>
    </source>
</evidence>
<dbReference type="RefSeq" id="WP_070203875.1">
    <property type="nucleotide sequence ID" value="NZ_LJGZ01000103.1"/>
</dbReference>
<protein>
    <submittedName>
        <fullName evidence="2">Uncharacterized protein</fullName>
    </submittedName>
</protein>
<proteinExistence type="predicted"/>
<evidence type="ECO:0000256" key="1">
    <source>
        <dbReference type="SAM" id="MobiDB-lite"/>
    </source>
</evidence>
<evidence type="ECO:0000313" key="2">
    <source>
        <dbReference type="EMBL" id="OEV16331.1"/>
    </source>
</evidence>
<comment type="caution">
    <text evidence="2">The sequence shown here is derived from an EMBL/GenBank/DDBJ whole genome shotgun (WGS) entry which is preliminary data.</text>
</comment>
<accession>A0A1E7LJP2</accession>
<reference evidence="2 3" key="1">
    <citation type="journal article" date="2016" name="Front. Microbiol.">
        <title>Comparative Genomics Analysis of Streptomyces Species Reveals Their Adaptation to the Marine Environment and Their Diversity at the Genomic Level.</title>
        <authorList>
            <person name="Tian X."/>
            <person name="Zhang Z."/>
            <person name="Yang T."/>
            <person name="Chen M."/>
            <person name="Li J."/>
            <person name="Chen F."/>
            <person name="Yang J."/>
            <person name="Li W."/>
            <person name="Zhang B."/>
            <person name="Zhang Z."/>
            <person name="Wu J."/>
            <person name="Zhang C."/>
            <person name="Long L."/>
            <person name="Xiao J."/>
        </authorList>
    </citation>
    <scope>NUCLEOTIDE SEQUENCE [LARGE SCALE GENOMIC DNA]</scope>
    <source>
        <strain evidence="2 3">SCSIO M10372</strain>
    </source>
</reference>
<feature type="compositionally biased region" description="Basic and acidic residues" evidence="1">
    <location>
        <begin position="27"/>
        <end position="38"/>
    </location>
</feature>
<dbReference type="AlphaFoldDB" id="A0A1E7LJP2"/>